<dbReference type="KEGG" id="als:DJ013_09910"/>
<dbReference type="EMBL" id="CP029480">
    <property type="protein sequence ID" value="AWV98469.1"/>
    <property type="molecule type" value="Genomic_DNA"/>
</dbReference>
<dbReference type="Gene3D" id="1.20.120.450">
    <property type="entry name" value="dinb family like domain"/>
    <property type="match status" value="1"/>
</dbReference>
<proteinExistence type="predicted"/>
<organism evidence="1 2">
    <name type="scientific">Arcticibacterium luteifluviistationis</name>
    <dbReference type="NCBI Taxonomy" id="1784714"/>
    <lineage>
        <taxon>Bacteria</taxon>
        <taxon>Pseudomonadati</taxon>
        <taxon>Bacteroidota</taxon>
        <taxon>Cytophagia</taxon>
        <taxon>Cytophagales</taxon>
        <taxon>Leadbetterellaceae</taxon>
        <taxon>Arcticibacterium</taxon>
    </lineage>
</organism>
<dbReference type="RefSeq" id="WP_111371662.1">
    <property type="nucleotide sequence ID" value="NZ_CP029480.1"/>
</dbReference>
<dbReference type="SUPFAM" id="SSF109854">
    <property type="entry name" value="DinB/YfiT-like putative metalloenzymes"/>
    <property type="match status" value="1"/>
</dbReference>
<protein>
    <recommendedName>
        <fullName evidence="3">DinB family protein</fullName>
    </recommendedName>
</protein>
<keyword evidence="2" id="KW-1185">Reference proteome</keyword>
<evidence type="ECO:0000313" key="2">
    <source>
        <dbReference type="Proteomes" id="UP000249873"/>
    </source>
</evidence>
<dbReference type="PANTHER" id="PTHR39473:SF1">
    <property type="entry name" value="DINB-LIKE DOMAIN-CONTAINING PROTEIN"/>
    <property type="match status" value="1"/>
</dbReference>
<dbReference type="Proteomes" id="UP000249873">
    <property type="component" value="Chromosome"/>
</dbReference>
<evidence type="ECO:0008006" key="3">
    <source>
        <dbReference type="Google" id="ProtNLM"/>
    </source>
</evidence>
<evidence type="ECO:0000313" key="1">
    <source>
        <dbReference type="EMBL" id="AWV98469.1"/>
    </source>
</evidence>
<dbReference type="OrthoDB" id="1162179at2"/>
<sequence>MIDNCSENLRQLKELTEVINENDYKQKIDLLSGASIGQHIRHILEFYLCVFEGQIDGTINYDLRKRDIRIEEDPVFAAHTINNLLISLQLLPQKHVSISLQGNFKEEESEIDKIDTSLARELAYNLEHSIHHQALIKVALLYLNRGVLVDENFGVAPATVRFRKSILIEN</sequence>
<dbReference type="PANTHER" id="PTHR39473">
    <property type="match status" value="1"/>
</dbReference>
<name>A0A2Z4GB07_9BACT</name>
<reference evidence="1 2" key="1">
    <citation type="submission" date="2018-05" db="EMBL/GenBank/DDBJ databases">
        <title>Complete genome sequence of Arcticibacterium luteifluviistationis SM1504T, a cytophagaceae bacterium isolated from Arctic surface seawater.</title>
        <authorList>
            <person name="Li Y."/>
            <person name="Qin Q.-L."/>
        </authorList>
    </citation>
    <scope>NUCLEOTIDE SEQUENCE [LARGE SCALE GENOMIC DNA]</scope>
    <source>
        <strain evidence="1 2">SM1504</strain>
    </source>
</reference>
<gene>
    <name evidence="1" type="ORF">DJ013_09910</name>
</gene>
<accession>A0A2Z4GB07</accession>
<dbReference type="AlphaFoldDB" id="A0A2Z4GB07"/>
<dbReference type="InterPro" id="IPR034660">
    <property type="entry name" value="DinB/YfiT-like"/>
</dbReference>